<dbReference type="GO" id="GO:0005315">
    <property type="term" value="F:phosphate transmembrane transporter activity"/>
    <property type="evidence" value="ECO:0007669"/>
    <property type="project" value="InterPro"/>
</dbReference>
<comment type="subcellular location">
    <subcellularLocation>
        <location evidence="1 9">Cell membrane</location>
        <topology evidence="1 9">Multi-pass membrane protein</topology>
    </subcellularLocation>
</comment>
<dbReference type="InterPro" id="IPR035906">
    <property type="entry name" value="MetI-like_sf"/>
</dbReference>
<sequence>MNEKINTSKSKSNKNKYLIESITSKIFLLSAFISVISLLLIICFVFYKGAIPFVFKGYSFFSFLFGTEWVPSADKYGILSMILASLYATFGSLIIGVPVGILTATFIVEVAPKSLAKIMSPAVELLAGIPSVLYGIFGLAFIVPNVQKLFNQPKGQSLLAVIIVLAIMMLPTIITVSETALRAVPKSYKEASLGLGASKTQTTFKIVIPAAKSGILAAVVLGVGRAIGETMAVILVAGNSPVIPNSIMDSVRPLTTNIVLEMGYAFGTHQEMLFATGIVLFIFIIILNLILSMISNKEDY</sequence>
<comment type="function">
    <text evidence="10">Part of the binding-protein-dependent transport system for phosphate; probably responsible for the translocation of the substrate across the membrane.</text>
</comment>
<dbReference type="InterPro" id="IPR011864">
    <property type="entry name" value="Phosphate_PstC"/>
</dbReference>
<keyword evidence="3 9" id="KW-0813">Transport</keyword>
<dbReference type="Pfam" id="PF00528">
    <property type="entry name" value="BPD_transp_1"/>
    <property type="match status" value="1"/>
</dbReference>
<feature type="transmembrane region" description="Helical" evidence="9">
    <location>
        <begin position="82"/>
        <end position="107"/>
    </location>
</feature>
<evidence type="ECO:0000256" key="10">
    <source>
        <dbReference type="RuleBase" id="RU363054"/>
    </source>
</evidence>
<reference evidence="12" key="1">
    <citation type="submission" date="2022-07" db="EMBL/GenBank/DDBJ databases">
        <title>Enhanced cultured diversity of the mouse gut microbiota enables custom-made synthetic communities.</title>
        <authorList>
            <person name="Afrizal A."/>
        </authorList>
    </citation>
    <scope>NUCLEOTIDE SEQUENCE</scope>
    <source>
        <strain evidence="12">DSM 29186</strain>
    </source>
</reference>
<evidence type="ECO:0000256" key="4">
    <source>
        <dbReference type="ARBA" id="ARBA00022475"/>
    </source>
</evidence>
<dbReference type="EMBL" id="JANKBY010000085">
    <property type="protein sequence ID" value="MCR1822867.1"/>
    <property type="molecule type" value="Genomic_DNA"/>
</dbReference>
<feature type="transmembrane region" description="Helical" evidence="9">
    <location>
        <begin position="127"/>
        <end position="146"/>
    </location>
</feature>
<proteinExistence type="inferred from homology"/>
<evidence type="ECO:0000259" key="11">
    <source>
        <dbReference type="PROSITE" id="PS50928"/>
    </source>
</evidence>
<keyword evidence="4 10" id="KW-1003">Cell membrane</keyword>
<keyword evidence="5 10" id="KW-0592">Phosphate transport</keyword>
<dbReference type="CDD" id="cd06261">
    <property type="entry name" value="TM_PBP2"/>
    <property type="match status" value="1"/>
</dbReference>
<evidence type="ECO:0000313" key="13">
    <source>
        <dbReference type="Proteomes" id="UP001140817"/>
    </source>
</evidence>
<evidence type="ECO:0000256" key="7">
    <source>
        <dbReference type="ARBA" id="ARBA00022989"/>
    </source>
</evidence>
<feature type="transmembrane region" description="Helical" evidence="9">
    <location>
        <begin position="158"/>
        <end position="177"/>
    </location>
</feature>
<evidence type="ECO:0000256" key="3">
    <source>
        <dbReference type="ARBA" id="ARBA00022448"/>
    </source>
</evidence>
<dbReference type="InterPro" id="IPR051124">
    <property type="entry name" value="Phosphate_Transport_Permease"/>
</dbReference>
<comment type="similarity">
    <text evidence="2 10">Belongs to the binding-protein-dependent transport system permease family. CysTW subfamily.</text>
</comment>
<evidence type="ECO:0000256" key="9">
    <source>
        <dbReference type="RuleBase" id="RU363032"/>
    </source>
</evidence>
<keyword evidence="6 9" id="KW-0812">Transmembrane</keyword>
<feature type="transmembrane region" description="Helical" evidence="9">
    <location>
        <begin position="272"/>
        <end position="294"/>
    </location>
</feature>
<dbReference type="Gene3D" id="1.10.3720.10">
    <property type="entry name" value="MetI-like"/>
    <property type="match status" value="1"/>
</dbReference>
<evidence type="ECO:0000313" key="12">
    <source>
        <dbReference type="EMBL" id="MCR1822867.1"/>
    </source>
</evidence>
<dbReference type="PANTHER" id="PTHR30425:SF1">
    <property type="entry name" value="PHOSPHATE TRANSPORT SYSTEM PERMEASE PROTEIN PSTC"/>
    <property type="match status" value="1"/>
</dbReference>
<name>A0A9X2MBM8_9FIRM</name>
<dbReference type="AlphaFoldDB" id="A0A9X2MBM8"/>
<evidence type="ECO:0000256" key="6">
    <source>
        <dbReference type="ARBA" id="ARBA00022692"/>
    </source>
</evidence>
<accession>A0A9X2MBM8</accession>
<dbReference type="PROSITE" id="PS50928">
    <property type="entry name" value="ABC_TM1"/>
    <property type="match status" value="1"/>
</dbReference>
<feature type="transmembrane region" description="Helical" evidence="9">
    <location>
        <begin position="26"/>
        <end position="47"/>
    </location>
</feature>
<evidence type="ECO:0000256" key="2">
    <source>
        <dbReference type="ARBA" id="ARBA00007069"/>
    </source>
</evidence>
<dbReference type="GO" id="GO:0005886">
    <property type="term" value="C:plasma membrane"/>
    <property type="evidence" value="ECO:0007669"/>
    <property type="project" value="UniProtKB-SubCell"/>
</dbReference>
<keyword evidence="13" id="KW-1185">Reference proteome</keyword>
<feature type="domain" description="ABC transmembrane type-1" evidence="11">
    <location>
        <begin position="78"/>
        <end position="291"/>
    </location>
</feature>
<dbReference type="NCBIfam" id="TIGR02138">
    <property type="entry name" value="phosphate_pstC"/>
    <property type="match status" value="1"/>
</dbReference>
<protein>
    <recommendedName>
        <fullName evidence="10">Phosphate transport system permease protein</fullName>
    </recommendedName>
</protein>
<dbReference type="RefSeq" id="WP_074078823.1">
    <property type="nucleotide sequence ID" value="NZ_JANKBY010000085.1"/>
</dbReference>
<dbReference type="SUPFAM" id="SSF161098">
    <property type="entry name" value="MetI-like"/>
    <property type="match status" value="1"/>
</dbReference>
<dbReference type="GO" id="GO:0006817">
    <property type="term" value="P:phosphate ion transport"/>
    <property type="evidence" value="ECO:0007669"/>
    <property type="project" value="UniProtKB-KW"/>
</dbReference>
<comment type="caution">
    <text evidence="12">The sequence shown here is derived from an EMBL/GenBank/DDBJ whole genome shotgun (WGS) entry which is preliminary data.</text>
</comment>
<keyword evidence="8 9" id="KW-0472">Membrane</keyword>
<dbReference type="Proteomes" id="UP001140817">
    <property type="component" value="Unassembled WGS sequence"/>
</dbReference>
<evidence type="ECO:0000256" key="1">
    <source>
        <dbReference type="ARBA" id="ARBA00004651"/>
    </source>
</evidence>
<evidence type="ECO:0000256" key="5">
    <source>
        <dbReference type="ARBA" id="ARBA00022592"/>
    </source>
</evidence>
<comment type="caution">
    <text evidence="10">Lacks conserved residue(s) required for the propagation of feature annotation.</text>
</comment>
<keyword evidence="7 9" id="KW-1133">Transmembrane helix</keyword>
<organism evidence="12 13">
    <name type="scientific">Terrisporobacter muris</name>
    <dbReference type="NCBI Taxonomy" id="2963284"/>
    <lineage>
        <taxon>Bacteria</taxon>
        <taxon>Bacillati</taxon>
        <taxon>Bacillota</taxon>
        <taxon>Clostridia</taxon>
        <taxon>Peptostreptococcales</taxon>
        <taxon>Peptostreptococcaceae</taxon>
        <taxon>Terrisporobacter</taxon>
    </lineage>
</organism>
<evidence type="ECO:0000256" key="8">
    <source>
        <dbReference type="ARBA" id="ARBA00023136"/>
    </source>
</evidence>
<dbReference type="PANTHER" id="PTHR30425">
    <property type="entry name" value="PHOSPHATE TRANSPORT SYSTEM PERMEASE PROTEIN PST"/>
    <property type="match status" value="1"/>
</dbReference>
<dbReference type="InterPro" id="IPR000515">
    <property type="entry name" value="MetI-like"/>
</dbReference>
<gene>
    <name evidence="12" type="primary">pstC</name>
    <name evidence="12" type="ORF">NSA58_08710</name>
</gene>